<sequence>MNESFLSAPMQCELGGYTLHLRQFEVARYVAPPSASHERMPYGLTLPEDLQRAVAKRQAEFLAGRVAACDALQAAGVTPQMLAVGEHRAPRWPQGVVGSISHNENLALAVAQRVDSDVDALLLGVDVESRIDDCSLPAIQSTIATAQEAAILERVSLNAAQCVTTLFSAKESLFKALYSRVGQYLDFHDSCLLTWDEANGRLTLQLVQRAAELAGGAWVFEVHYLWDEQRVITLAQCRASS</sequence>
<comment type="catalytic activity">
    <reaction evidence="11">
        <text>apo-[peptidyl-carrier protein] + CoA = holo-[peptidyl-carrier protein] + adenosine 3',5'-bisphosphate + H(+)</text>
        <dbReference type="Rhea" id="RHEA:46228"/>
        <dbReference type="Rhea" id="RHEA-COMP:11479"/>
        <dbReference type="Rhea" id="RHEA-COMP:11480"/>
        <dbReference type="ChEBI" id="CHEBI:15378"/>
        <dbReference type="ChEBI" id="CHEBI:29999"/>
        <dbReference type="ChEBI" id="CHEBI:57287"/>
        <dbReference type="ChEBI" id="CHEBI:58343"/>
        <dbReference type="ChEBI" id="CHEBI:64479"/>
    </reaction>
</comment>
<dbReference type="EMBL" id="UHIP01000001">
    <property type="protein sequence ID" value="SUP22400.1"/>
    <property type="molecule type" value="Genomic_DNA"/>
</dbReference>
<proteinExistence type="inferred from homology"/>
<dbReference type="GeneID" id="29385874"/>
<dbReference type="SUPFAM" id="SSF56214">
    <property type="entry name" value="4'-phosphopantetheinyl transferase"/>
    <property type="match status" value="1"/>
</dbReference>
<dbReference type="InterPro" id="IPR037143">
    <property type="entry name" value="4-PPantetheinyl_Trfase_dom_sf"/>
</dbReference>
<keyword evidence="13" id="KW-0460">Magnesium</keyword>
<dbReference type="GO" id="GO:0005886">
    <property type="term" value="C:plasma membrane"/>
    <property type="evidence" value="ECO:0007669"/>
    <property type="project" value="TreeGrafter"/>
</dbReference>
<feature type="binding site" evidence="12">
    <location>
        <position position="126"/>
    </location>
    <ligand>
        <name>CoA</name>
        <dbReference type="ChEBI" id="CHEBI:57287"/>
    </ligand>
</feature>
<evidence type="ECO:0000256" key="12">
    <source>
        <dbReference type="PIRSR" id="PIRSR603542-1"/>
    </source>
</evidence>
<evidence type="ECO:0000259" key="14">
    <source>
        <dbReference type="Pfam" id="PF01648"/>
    </source>
</evidence>
<comment type="function">
    <text evidence="1">Involved in the biosynthesis of the siderophore enterobactin (enterochelin), which is a macrocyclic trimeric lactone of N-(2,3-dihydroxybenzoyl)-serine. The serine trilactone serves as a scaffolding for the three catechol functionalities that provide hexadentate coordination for the tightly ligated iron(2+) atoms. Plays an essential role in the assembly of the enterobactin by catalyzing the transfer of the 4'-phosphopantetheine (Ppant) moiety from coenzyme A to the apo-domains of both EntB (ArCP domain) and EntF (PCP domain) to yield their holo-forms which make them competent for the activation of 2,3-dihydroxybenzoate (DHB) and L-serine, respectively.</text>
</comment>
<evidence type="ECO:0000256" key="9">
    <source>
        <dbReference type="ARBA" id="ARBA00031996"/>
    </source>
</evidence>
<feature type="domain" description="4'-phosphopantetheinyl transferase N-terminal" evidence="15">
    <location>
        <begin position="48"/>
        <end position="111"/>
    </location>
</feature>
<dbReference type="GO" id="GO:0009366">
    <property type="term" value="C:enterobactin synthetase complex"/>
    <property type="evidence" value="ECO:0007669"/>
    <property type="project" value="InterPro"/>
</dbReference>
<feature type="binding site" evidence="12">
    <location>
        <position position="175"/>
    </location>
    <ligand>
        <name>CoA</name>
        <dbReference type="ChEBI" id="CHEBI:57287"/>
    </ligand>
</feature>
<dbReference type="GO" id="GO:0009239">
    <property type="term" value="P:enterobactin biosynthetic process"/>
    <property type="evidence" value="ECO:0007669"/>
    <property type="project" value="UniProtKB-KW"/>
</dbReference>
<dbReference type="InterPro" id="IPR008278">
    <property type="entry name" value="4-PPantetheinyl_Trfase_dom"/>
</dbReference>
<comment type="similarity">
    <text evidence="3">Belongs to the P-Pant transferase superfamily. EntD family.</text>
</comment>
<feature type="domain" description="4'-phosphopantetheinyl transferase" evidence="14">
    <location>
        <begin position="123"/>
        <end position="234"/>
    </location>
</feature>
<keyword evidence="13" id="KW-0479">Metal-binding</keyword>
<evidence type="ECO:0000256" key="7">
    <source>
        <dbReference type="ARBA" id="ARBA00023191"/>
    </source>
</evidence>
<comment type="pathway">
    <text evidence="2">Siderophore biosynthesis; enterobactin biosynthesis.</text>
</comment>
<evidence type="ECO:0000256" key="2">
    <source>
        <dbReference type="ARBA" id="ARBA00004993"/>
    </source>
</evidence>
<evidence type="ECO:0000256" key="1">
    <source>
        <dbReference type="ARBA" id="ARBA00003937"/>
    </source>
</evidence>
<feature type="binding site" evidence="12">
    <location>
        <position position="57"/>
    </location>
    <ligand>
        <name>CoA</name>
        <dbReference type="ChEBI" id="CHEBI:57287"/>
    </ligand>
</feature>
<organism evidence="17 19">
    <name type="scientific">Vibrio fluvialis</name>
    <dbReference type="NCBI Taxonomy" id="676"/>
    <lineage>
        <taxon>Bacteria</taxon>
        <taxon>Pseudomonadati</taxon>
        <taxon>Pseudomonadota</taxon>
        <taxon>Gammaproteobacteria</taxon>
        <taxon>Vibrionales</taxon>
        <taxon>Vibrionaceae</taxon>
        <taxon>Vibrio</taxon>
    </lineage>
</organism>
<comment type="catalytic activity">
    <reaction evidence="10">
        <text>apo-[aryl-carrier protein] + CoA = holo-[aryl-carrier protein] + adenosine 3',5'-bisphosphate + H(+)</text>
        <dbReference type="Rhea" id="RHEA:48404"/>
        <dbReference type="Rhea" id="RHEA-COMP:15903"/>
        <dbReference type="Rhea" id="RHEA-COMP:17557"/>
        <dbReference type="ChEBI" id="CHEBI:15378"/>
        <dbReference type="ChEBI" id="CHEBI:29999"/>
        <dbReference type="ChEBI" id="CHEBI:57287"/>
        <dbReference type="ChEBI" id="CHEBI:58343"/>
        <dbReference type="ChEBI" id="CHEBI:64479"/>
    </reaction>
</comment>
<dbReference type="Gene3D" id="3.90.470.20">
    <property type="entry name" value="4'-phosphopantetheinyl transferase domain"/>
    <property type="match status" value="1"/>
</dbReference>
<feature type="binding site" evidence="12">
    <location>
        <position position="65"/>
    </location>
    <ligand>
        <name>CoA</name>
        <dbReference type="ChEBI" id="CHEBI:57287"/>
    </ligand>
</feature>
<evidence type="ECO:0000256" key="11">
    <source>
        <dbReference type="ARBA" id="ARBA00049191"/>
    </source>
</evidence>
<comment type="subunit">
    <text evidence="4">EntB, EntD, EntE, and EntF form a multienzyme complex called enterobactin synthase.</text>
</comment>
<dbReference type="GO" id="GO:0000287">
    <property type="term" value="F:magnesium ion binding"/>
    <property type="evidence" value="ECO:0007669"/>
    <property type="project" value="InterPro"/>
</dbReference>
<evidence type="ECO:0000313" key="18">
    <source>
        <dbReference type="Proteomes" id="UP000057088"/>
    </source>
</evidence>
<evidence type="ECO:0000256" key="10">
    <source>
        <dbReference type="ARBA" id="ARBA00049176"/>
    </source>
</evidence>
<dbReference type="Pfam" id="PF17837">
    <property type="entry name" value="4PPT_N"/>
    <property type="match status" value="1"/>
</dbReference>
<protein>
    <recommendedName>
        <fullName evidence="5">Enterobactin synthase component D</fullName>
    </recommendedName>
    <alternativeName>
        <fullName evidence="8">4'-phosphopantetheinyl transferase EntD</fullName>
    </alternativeName>
    <alternativeName>
        <fullName evidence="9">Enterochelin synthase D</fullName>
    </alternativeName>
</protein>
<reference evidence="16" key="2">
    <citation type="submission" date="2018-01" db="EMBL/GenBank/DDBJ databases">
        <title>FDA dAtabase for Regulatory Grade micrObial Sequences (FDA-ARGOS): Supporting development and validation of Infectious Disease Dx tests.</title>
        <authorList>
            <person name="Hoffmann M."/>
            <person name="Allard M."/>
            <person name="Evans P."/>
            <person name="Brown E."/>
            <person name="Tallon L."/>
            <person name="Sadzewicz L."/>
            <person name="Sengamalay N."/>
            <person name="Ott S."/>
            <person name="Godinez A."/>
            <person name="Nagaraj S."/>
            <person name="Vyas G."/>
            <person name="Aluvathingal J."/>
            <person name="Nadendla S."/>
            <person name="Geyer C."/>
            <person name="Sichtig H."/>
        </authorList>
    </citation>
    <scope>NUCLEOTIDE SEQUENCE</scope>
    <source>
        <strain evidence="16">ATCC 33809</strain>
    </source>
</reference>
<evidence type="ECO:0000256" key="13">
    <source>
        <dbReference type="PIRSR" id="PIRSR603542-2"/>
    </source>
</evidence>
<evidence type="ECO:0000256" key="5">
    <source>
        <dbReference type="ARBA" id="ARBA00019087"/>
    </source>
</evidence>
<dbReference type="RefSeq" id="WP_061056370.1">
    <property type="nucleotide sequence ID" value="NZ_CABLBX010000001.1"/>
</dbReference>
<dbReference type="InterPro" id="IPR041354">
    <property type="entry name" value="4PPT_N"/>
</dbReference>
<evidence type="ECO:0000256" key="4">
    <source>
        <dbReference type="ARBA" id="ARBA00011503"/>
    </source>
</evidence>
<keyword evidence="6 16" id="KW-0808">Transferase</keyword>
<gene>
    <name evidence="16" type="ORF">AL536_11500</name>
    <name evidence="17" type="ORF">NCTC11327_01031</name>
</gene>
<accession>A0AAX2LQ96</accession>
<reference evidence="18" key="1">
    <citation type="submission" date="2015-12" db="EMBL/GenBank/DDBJ databases">
        <title>FDA dAtabase for Regulatory Grade micrObial Sequences (FDA-ARGOS): Supporting development and validation of Infectious Disease Dx tests.</title>
        <authorList>
            <person name="Hoffmann M."/>
            <person name="Allard M."/>
            <person name="Evans P."/>
            <person name="Brown E."/>
            <person name="Tallon L.J."/>
            <person name="Sadzewicz L."/>
            <person name="Sengamalay N."/>
            <person name="Ott S."/>
            <person name="Godinez A."/>
            <person name="Nagaraj S."/>
            <person name="Vyas G."/>
            <person name="Aluvathingal J."/>
            <person name="Nadendla S."/>
            <person name="Geyer C."/>
            <person name="Sichtig H."/>
        </authorList>
    </citation>
    <scope>NUCLEOTIDE SEQUENCE [LARGE SCALE GENOMIC DNA]</scope>
    <source>
        <strain evidence="18">ATCC 33809</strain>
    </source>
</reference>
<evidence type="ECO:0000313" key="16">
    <source>
        <dbReference type="EMBL" id="AMF94115.1"/>
    </source>
</evidence>
<dbReference type="PRINTS" id="PR01399">
    <property type="entry name" value="ENTSNTHTASED"/>
</dbReference>
<dbReference type="PANTHER" id="PTHR38096">
    <property type="entry name" value="ENTEROBACTIN SYNTHASE COMPONENT D"/>
    <property type="match status" value="1"/>
</dbReference>
<keyword evidence="7" id="KW-0259">Enterobactin biosynthesis</keyword>
<comment type="cofactor">
    <cofactor evidence="13">
        <name>Mg(2+)</name>
        <dbReference type="ChEBI" id="CHEBI:18420"/>
    </cofactor>
</comment>
<feature type="binding site" evidence="12">
    <location>
        <begin position="101"/>
        <end position="102"/>
    </location>
    <ligand>
        <name>CoA</name>
        <dbReference type="ChEBI" id="CHEBI:57287"/>
    </ligand>
</feature>
<keyword evidence="18" id="KW-1185">Reference proteome</keyword>
<evidence type="ECO:0000256" key="6">
    <source>
        <dbReference type="ARBA" id="ARBA00022679"/>
    </source>
</evidence>
<evidence type="ECO:0000256" key="8">
    <source>
        <dbReference type="ARBA" id="ARBA00029894"/>
    </source>
</evidence>
<feature type="binding site" evidence="13">
    <location>
        <position position="128"/>
    </location>
    <ligand>
        <name>Mg(2+)</name>
        <dbReference type="ChEBI" id="CHEBI:18420"/>
    </ligand>
</feature>
<dbReference type="Pfam" id="PF01648">
    <property type="entry name" value="ACPS"/>
    <property type="match status" value="1"/>
</dbReference>
<dbReference type="AlphaFoldDB" id="A0AAX2LQ96"/>
<dbReference type="GO" id="GO:0008897">
    <property type="term" value="F:holo-[acyl-carrier-protein] synthase activity"/>
    <property type="evidence" value="ECO:0007669"/>
    <property type="project" value="InterPro"/>
</dbReference>
<evidence type="ECO:0000313" key="17">
    <source>
        <dbReference type="EMBL" id="SUP22400.1"/>
    </source>
</evidence>
<dbReference type="InterPro" id="IPR003542">
    <property type="entry name" value="Enbac_synth_compD-like"/>
</dbReference>
<evidence type="ECO:0000259" key="15">
    <source>
        <dbReference type="Pfam" id="PF17837"/>
    </source>
</evidence>
<dbReference type="EMBL" id="CP014035">
    <property type="protein sequence ID" value="AMF94115.1"/>
    <property type="molecule type" value="Genomic_DNA"/>
</dbReference>
<feature type="binding site" evidence="12">
    <location>
        <position position="185"/>
    </location>
    <ligand>
        <name>CoA</name>
        <dbReference type="ChEBI" id="CHEBI:57287"/>
    </ligand>
</feature>
<dbReference type="Proteomes" id="UP000057088">
    <property type="component" value="Chromosome 2"/>
</dbReference>
<feature type="binding site" evidence="13">
    <location>
        <position position="126"/>
    </location>
    <ligand>
        <name>Mg(2+)</name>
        <dbReference type="ChEBI" id="CHEBI:18420"/>
    </ligand>
</feature>
<dbReference type="Proteomes" id="UP000254626">
    <property type="component" value="Unassembled WGS sequence"/>
</dbReference>
<reference evidence="17 19" key="3">
    <citation type="submission" date="2018-06" db="EMBL/GenBank/DDBJ databases">
        <authorList>
            <consortium name="Pathogen Informatics"/>
            <person name="Doyle S."/>
        </authorList>
    </citation>
    <scope>NUCLEOTIDE SEQUENCE [LARGE SCALE GENOMIC DNA]</scope>
    <source>
        <strain evidence="17 19">NCTC11327</strain>
    </source>
</reference>
<dbReference type="PANTHER" id="PTHR38096:SF1">
    <property type="entry name" value="ENTEROBACTIN SYNTHASE COMPONENT D"/>
    <property type="match status" value="1"/>
</dbReference>
<evidence type="ECO:0000313" key="19">
    <source>
        <dbReference type="Proteomes" id="UP000254626"/>
    </source>
</evidence>
<evidence type="ECO:0000256" key="3">
    <source>
        <dbReference type="ARBA" id="ARBA00008342"/>
    </source>
</evidence>
<feature type="binding site" evidence="12">
    <location>
        <position position="171"/>
    </location>
    <ligand>
        <name>CoA</name>
        <dbReference type="ChEBI" id="CHEBI:57287"/>
    </ligand>
</feature>
<name>A0AAX2LQ96_VIBFL</name>
<dbReference type="KEGG" id="vfl:AL536_11500"/>